<keyword evidence="4" id="KW-0808">Transferase</keyword>
<organism evidence="9 10">
    <name type="scientific">Luteimonas galliterrae</name>
    <dbReference type="NCBI Taxonomy" id="2940486"/>
    <lineage>
        <taxon>Bacteria</taxon>
        <taxon>Pseudomonadati</taxon>
        <taxon>Pseudomonadota</taxon>
        <taxon>Gammaproteobacteria</taxon>
        <taxon>Lysobacterales</taxon>
        <taxon>Lysobacteraceae</taxon>
        <taxon>Luteimonas</taxon>
    </lineage>
</organism>
<keyword evidence="3" id="KW-0328">Glycosyltransferase</keyword>
<feature type="transmembrane region" description="Helical" evidence="8">
    <location>
        <begin position="20"/>
        <end position="42"/>
    </location>
</feature>
<feature type="transmembrane region" description="Helical" evidence="8">
    <location>
        <begin position="76"/>
        <end position="97"/>
    </location>
</feature>
<evidence type="ECO:0000313" key="9">
    <source>
        <dbReference type="EMBL" id="MCL1634634.1"/>
    </source>
</evidence>
<dbReference type="RefSeq" id="WP_249473221.1">
    <property type="nucleotide sequence ID" value="NZ_JAMBEP010000001.1"/>
</dbReference>
<feature type="transmembrane region" description="Helical" evidence="8">
    <location>
        <begin position="282"/>
        <end position="301"/>
    </location>
</feature>
<reference evidence="9 10" key="1">
    <citation type="submission" date="2022-05" db="EMBL/GenBank/DDBJ databases">
        <title>Luteimonas sp. SX5, whole genome shotgun sequencing project.</title>
        <authorList>
            <person name="Zhao G."/>
            <person name="Shen L."/>
        </authorList>
    </citation>
    <scope>NUCLEOTIDE SEQUENCE [LARGE SCALE GENOMIC DNA]</scope>
    <source>
        <strain evidence="9 10">SX5</strain>
    </source>
</reference>
<evidence type="ECO:0000313" key="10">
    <source>
        <dbReference type="Proteomes" id="UP001431217"/>
    </source>
</evidence>
<dbReference type="InterPro" id="IPR050297">
    <property type="entry name" value="LipidA_mod_glycosyltrf_83"/>
</dbReference>
<name>A0ABT0MID4_9GAMM</name>
<evidence type="ECO:0008006" key="11">
    <source>
        <dbReference type="Google" id="ProtNLM"/>
    </source>
</evidence>
<feature type="transmembrane region" description="Helical" evidence="8">
    <location>
        <begin position="168"/>
        <end position="197"/>
    </location>
</feature>
<evidence type="ECO:0000256" key="8">
    <source>
        <dbReference type="SAM" id="Phobius"/>
    </source>
</evidence>
<comment type="caution">
    <text evidence="9">The sequence shown here is derived from an EMBL/GenBank/DDBJ whole genome shotgun (WGS) entry which is preliminary data.</text>
</comment>
<dbReference type="PANTHER" id="PTHR33908:SF11">
    <property type="entry name" value="MEMBRANE PROTEIN"/>
    <property type="match status" value="1"/>
</dbReference>
<feature type="transmembrane region" description="Helical" evidence="8">
    <location>
        <begin position="308"/>
        <end position="327"/>
    </location>
</feature>
<feature type="transmembrane region" description="Helical" evidence="8">
    <location>
        <begin position="471"/>
        <end position="490"/>
    </location>
</feature>
<proteinExistence type="predicted"/>
<evidence type="ECO:0000256" key="1">
    <source>
        <dbReference type="ARBA" id="ARBA00004651"/>
    </source>
</evidence>
<evidence type="ECO:0000256" key="2">
    <source>
        <dbReference type="ARBA" id="ARBA00022475"/>
    </source>
</evidence>
<feature type="transmembrane region" description="Helical" evidence="8">
    <location>
        <begin position="353"/>
        <end position="372"/>
    </location>
</feature>
<feature type="transmembrane region" description="Helical" evidence="8">
    <location>
        <begin position="259"/>
        <end position="276"/>
    </location>
</feature>
<gene>
    <name evidence="9" type="ORF">M2650_08320</name>
</gene>
<sequence length="815" mass="89884">MNLSSPSANAYIFRDTGRAIELLTVWVLSMSAAGLLSLRLGIFSAPQIWLAAVGMAGGYGYLTRRSALVSGWFPPLWQIALVLGVGLFFRLTPYVYVLGGQDQGLYMNMAMELARTGALQPVDHVLAGMTDPAHRMLYQAANYAPSYLPGNYTTADGLVFQFYHLFPVWLALFELGGGPGFAVYGLVFLSLLSLLYFQCLAQMLTGSARVGLAAGLLLAVNPLHAFFSKFPLTEVPTMAFSAMALTFVALYWRSRDEGGGARMLVLSAAAFGLVFATRISGFMYMPFVLAVFVTVLLFEGTSERRRALLLWVGAVVSLYVVSVLYGLKWSAPYARDIYAGAFGPLLGDRWKGILLSLIGLAAATCVALWIVVRRDWKLDWLRRLAGFGGKALPFLAVLFAAIALYKAYRLGFTDAYSQDPWLGTRLRLSHQGWRAVAANSFVAGTVYLSPFIMAAFFVASFRRSLAMELRLLLFFAICFFAHVCVLLWYLPYQPYYARYLVSEFVPYLLLFTLCASASATAAQVWLRTLLALGGIWCLALSFMQLGKEENGGTLESLDRMAALADRGDIILLDSSLNFSFSRELKTPLVYSYGLNAIRINADDLCNADYIAALDKKYDDVYLVSDDPERRAGFVPVESIRLLTMAFKHGSSPPTSVGPRYDLELRLHRLADAETRLKCAISWRSKDILGSGWSSPEGWGVWTNSTRAQIKLPQTVLAPDQSARELVLKGRVYTRPGAPLQRIRVLRDRRTLMETEVRHPASRVELVVPLAPLAPLPDSEGLTLELETPDAASPLSLGESSDGRQLAFGLEAMTIR</sequence>
<evidence type="ECO:0000256" key="5">
    <source>
        <dbReference type="ARBA" id="ARBA00022692"/>
    </source>
</evidence>
<dbReference type="PANTHER" id="PTHR33908">
    <property type="entry name" value="MANNOSYLTRANSFERASE YKCB-RELATED"/>
    <property type="match status" value="1"/>
</dbReference>
<keyword evidence="2" id="KW-1003">Cell membrane</keyword>
<feature type="transmembrane region" description="Helical" evidence="8">
    <location>
        <begin position="48"/>
        <end position="64"/>
    </location>
</feature>
<dbReference type="Proteomes" id="UP001431217">
    <property type="component" value="Unassembled WGS sequence"/>
</dbReference>
<keyword evidence="7 8" id="KW-0472">Membrane</keyword>
<feature type="transmembrane region" description="Helical" evidence="8">
    <location>
        <begin position="524"/>
        <end position="543"/>
    </location>
</feature>
<feature type="transmembrane region" description="Helical" evidence="8">
    <location>
        <begin position="209"/>
        <end position="227"/>
    </location>
</feature>
<keyword evidence="5 8" id="KW-0812">Transmembrane</keyword>
<protein>
    <recommendedName>
        <fullName evidence="11">Glycosyltransferase RgtA/B/C/D-like domain-containing protein</fullName>
    </recommendedName>
</protein>
<keyword evidence="6 8" id="KW-1133">Transmembrane helix</keyword>
<feature type="transmembrane region" description="Helical" evidence="8">
    <location>
        <begin position="496"/>
        <end position="517"/>
    </location>
</feature>
<evidence type="ECO:0000256" key="4">
    <source>
        <dbReference type="ARBA" id="ARBA00022679"/>
    </source>
</evidence>
<feature type="transmembrane region" description="Helical" evidence="8">
    <location>
        <begin position="384"/>
        <end position="405"/>
    </location>
</feature>
<evidence type="ECO:0000256" key="3">
    <source>
        <dbReference type="ARBA" id="ARBA00022676"/>
    </source>
</evidence>
<comment type="subcellular location">
    <subcellularLocation>
        <location evidence="1">Cell membrane</location>
        <topology evidence="1">Multi-pass membrane protein</topology>
    </subcellularLocation>
</comment>
<evidence type="ECO:0000256" key="6">
    <source>
        <dbReference type="ARBA" id="ARBA00022989"/>
    </source>
</evidence>
<accession>A0ABT0MID4</accession>
<feature type="transmembrane region" description="Helical" evidence="8">
    <location>
        <begin position="436"/>
        <end position="459"/>
    </location>
</feature>
<keyword evidence="10" id="KW-1185">Reference proteome</keyword>
<evidence type="ECO:0000256" key="7">
    <source>
        <dbReference type="ARBA" id="ARBA00023136"/>
    </source>
</evidence>
<dbReference type="EMBL" id="JAMBEP010000001">
    <property type="protein sequence ID" value="MCL1634634.1"/>
    <property type="molecule type" value="Genomic_DNA"/>
</dbReference>
<feature type="transmembrane region" description="Helical" evidence="8">
    <location>
        <begin position="233"/>
        <end position="252"/>
    </location>
</feature>